<organism evidence="1 3">
    <name type="scientific">Clostridium innocuum</name>
    <dbReference type="NCBI Taxonomy" id="1522"/>
    <lineage>
        <taxon>Bacteria</taxon>
        <taxon>Bacillati</taxon>
        <taxon>Bacillota</taxon>
        <taxon>Clostridia</taxon>
        <taxon>Eubacteriales</taxon>
        <taxon>Clostridiaceae</taxon>
        <taxon>Clostridium</taxon>
    </lineage>
</organism>
<name>A0A099I300_CLOIN</name>
<gene>
    <name evidence="1" type="ORF">CIAN88_15000</name>
    <name evidence="2" type="ORF">GT664_17025</name>
</gene>
<dbReference type="EMBL" id="JQIF01000069">
    <property type="protein sequence ID" value="KGJ52349.1"/>
    <property type="molecule type" value="Genomic_DNA"/>
</dbReference>
<protein>
    <submittedName>
        <fullName evidence="1">Uncharacterized protein</fullName>
    </submittedName>
</protein>
<evidence type="ECO:0000313" key="1">
    <source>
        <dbReference type="EMBL" id="KGJ52349.1"/>
    </source>
</evidence>
<evidence type="ECO:0000313" key="2">
    <source>
        <dbReference type="EMBL" id="MZH57403.1"/>
    </source>
</evidence>
<accession>A0A099I300</accession>
<dbReference type="AlphaFoldDB" id="A0A099I300"/>
<comment type="caution">
    <text evidence="1">The sequence shown here is derived from an EMBL/GenBank/DDBJ whole genome shotgun (WGS) entry which is preliminary data.</text>
</comment>
<proteinExistence type="predicted"/>
<dbReference type="Proteomes" id="UP000604383">
    <property type="component" value="Unassembled WGS sequence"/>
</dbReference>
<dbReference type="EMBL" id="WWTN01000035">
    <property type="protein sequence ID" value="MZH57403.1"/>
    <property type="molecule type" value="Genomic_DNA"/>
</dbReference>
<reference evidence="1 3" key="1">
    <citation type="submission" date="2014-08" db="EMBL/GenBank/DDBJ databases">
        <title>Clostridium innocuum, an unnegligible vancomycin-resistant pathogen causing extra-intestinal infections.</title>
        <authorList>
            <person name="Feng Y."/>
            <person name="Chiu C.-H."/>
        </authorList>
    </citation>
    <scope>NUCLEOTIDE SEQUENCE [LARGE SCALE GENOMIC DNA]</scope>
    <source>
        <strain evidence="1 3">AN88</strain>
    </source>
</reference>
<sequence length="130" mass="15774">MKNTSALFIIDDVIANRLMELEDEHISHQVLHEESFHKHLIDIQEFPIAEKISDHMLDRRYLIIRSWQEIRELLHELQVEKNIYAWIKLFPLQLYTEDAYEKGYITESLRTAEHLLIRAVQEQKYVMFYC</sequence>
<reference evidence="2" key="2">
    <citation type="journal article" date="2019" name="Nat. Med.">
        <title>A library of human gut bacterial isolates paired with longitudinal multiomics data enables mechanistic microbiome research.</title>
        <authorList>
            <person name="Poyet M."/>
            <person name="Groussin M."/>
            <person name="Gibbons S.M."/>
            <person name="Avila-Pacheco J."/>
            <person name="Jiang X."/>
            <person name="Kearney S.M."/>
            <person name="Perrotta A.R."/>
            <person name="Berdy B."/>
            <person name="Zhao S."/>
            <person name="Lieberman T.D."/>
            <person name="Swanson P.K."/>
            <person name="Smith M."/>
            <person name="Roesemann S."/>
            <person name="Alexander J.E."/>
            <person name="Rich S.A."/>
            <person name="Livny J."/>
            <person name="Vlamakis H."/>
            <person name="Clish C."/>
            <person name="Bullock K."/>
            <person name="Deik A."/>
            <person name="Scott J."/>
            <person name="Pierce K.A."/>
            <person name="Xavier R.J."/>
            <person name="Alm E.J."/>
        </authorList>
    </citation>
    <scope>NUCLEOTIDE SEQUENCE</scope>
    <source>
        <strain evidence="2">BIOML-A12</strain>
    </source>
</reference>
<dbReference type="Proteomes" id="UP000030008">
    <property type="component" value="Unassembled WGS sequence"/>
</dbReference>
<evidence type="ECO:0000313" key="3">
    <source>
        <dbReference type="Proteomes" id="UP000030008"/>
    </source>
</evidence>
<dbReference type="RefSeq" id="WP_021419898.1">
    <property type="nucleotide sequence ID" value="NZ_BAABXQ010000006.1"/>
</dbReference>